<keyword evidence="1" id="KW-0812">Transmembrane</keyword>
<name>A0ABW2CK98_9ACTN</name>
<evidence type="ECO:0000256" key="1">
    <source>
        <dbReference type="SAM" id="Phobius"/>
    </source>
</evidence>
<dbReference type="EMBL" id="JBHSXS010000006">
    <property type="protein sequence ID" value="MFC6880835.1"/>
    <property type="molecule type" value="Genomic_DNA"/>
</dbReference>
<reference evidence="3" key="1">
    <citation type="journal article" date="2019" name="Int. J. Syst. Evol. Microbiol.">
        <title>The Global Catalogue of Microorganisms (GCM) 10K type strain sequencing project: providing services to taxonomists for standard genome sequencing and annotation.</title>
        <authorList>
            <consortium name="The Broad Institute Genomics Platform"/>
            <consortium name="The Broad Institute Genome Sequencing Center for Infectious Disease"/>
            <person name="Wu L."/>
            <person name="Ma J."/>
        </authorList>
    </citation>
    <scope>NUCLEOTIDE SEQUENCE [LARGE SCALE GENOMIC DNA]</scope>
    <source>
        <strain evidence="3">JCM 3369</strain>
    </source>
</reference>
<feature type="transmembrane region" description="Helical" evidence="1">
    <location>
        <begin position="27"/>
        <end position="47"/>
    </location>
</feature>
<keyword evidence="1" id="KW-1133">Transmembrane helix</keyword>
<accession>A0ABW2CK98</accession>
<feature type="transmembrane region" description="Helical" evidence="1">
    <location>
        <begin position="110"/>
        <end position="129"/>
    </location>
</feature>
<dbReference type="RefSeq" id="WP_160826320.1">
    <property type="nucleotide sequence ID" value="NZ_JBHSXS010000006.1"/>
</dbReference>
<feature type="transmembrane region" description="Helical" evidence="1">
    <location>
        <begin position="86"/>
        <end position="104"/>
    </location>
</feature>
<keyword evidence="3" id="KW-1185">Reference proteome</keyword>
<keyword evidence="1" id="KW-0472">Membrane</keyword>
<proteinExistence type="predicted"/>
<organism evidence="2 3">
    <name type="scientific">Actinomadura yumaensis</name>
    <dbReference type="NCBI Taxonomy" id="111807"/>
    <lineage>
        <taxon>Bacteria</taxon>
        <taxon>Bacillati</taxon>
        <taxon>Actinomycetota</taxon>
        <taxon>Actinomycetes</taxon>
        <taxon>Streptosporangiales</taxon>
        <taxon>Thermomonosporaceae</taxon>
        <taxon>Actinomadura</taxon>
    </lineage>
</organism>
<evidence type="ECO:0008006" key="4">
    <source>
        <dbReference type="Google" id="ProtNLM"/>
    </source>
</evidence>
<gene>
    <name evidence="2" type="ORF">ACFQKB_13795</name>
</gene>
<feature type="transmembrane region" description="Helical" evidence="1">
    <location>
        <begin position="53"/>
        <end position="74"/>
    </location>
</feature>
<sequence length="143" mass="15348">MLNTSDATTRLDDPRTREAFETAKKCVTLYGVVCAIVLATVVLLSISGQTVTAFMWIRAVVLLAAAPVLHRLTVRAAQGERRSYERVRAITVIMPIAIVGVDLIPGLCPAWYAVMQAIGALPLIAVAFLTRSPGPRAAFPKSS</sequence>
<comment type="caution">
    <text evidence="2">The sequence shown here is derived from an EMBL/GenBank/DDBJ whole genome shotgun (WGS) entry which is preliminary data.</text>
</comment>
<evidence type="ECO:0000313" key="2">
    <source>
        <dbReference type="EMBL" id="MFC6880835.1"/>
    </source>
</evidence>
<dbReference type="Proteomes" id="UP001596380">
    <property type="component" value="Unassembled WGS sequence"/>
</dbReference>
<protein>
    <recommendedName>
        <fullName evidence="4">Integral membrane protein</fullName>
    </recommendedName>
</protein>
<evidence type="ECO:0000313" key="3">
    <source>
        <dbReference type="Proteomes" id="UP001596380"/>
    </source>
</evidence>